<keyword evidence="2" id="KW-1185">Reference proteome</keyword>
<proteinExistence type="predicted"/>
<reference evidence="1 2" key="1">
    <citation type="journal article" date="2024" name="Plant Biotechnol. J.">
        <title>Genome and CRISPR/Cas9 system of a widespread forest tree (Populus alba) in the world.</title>
        <authorList>
            <person name="Liu Y.J."/>
            <person name="Jiang P.F."/>
            <person name="Han X.M."/>
            <person name="Li X.Y."/>
            <person name="Wang H.M."/>
            <person name="Wang Y.J."/>
            <person name="Wang X.X."/>
            <person name="Zeng Q.Y."/>
        </authorList>
    </citation>
    <scope>NUCLEOTIDE SEQUENCE [LARGE SCALE GENOMIC DNA]</scope>
    <source>
        <strain evidence="2">cv. PAL-ZL1</strain>
    </source>
</reference>
<gene>
    <name evidence="1" type="ORF">D5086_019780</name>
</gene>
<sequence>MKRDFDEISDDEWANHSFKPSRILTTTQNGKHKSNSSSSASFHPPLESFAFKKPQQNSFSSVVDDCVQVTEHFNLEDDDVEEEEETARPSAVNRGRRFVVDDDDDDEDEEVQERERGGDLAEVYDIKSSDEEWEEEGLAVEDDDLVGKALQKCSKISVELKRELYGSGVTSCDRYAEVEASSVKIVTQDDIDAACAVADSDFQPVLKPYQLVGVNFLLLLHRKGIGGAILADEMGLGKTIQAITYLTLLKYLHNDPGPHLIVCPASLLENWERELKKWCPSFSVLQYHGAMRSAYSKELGSLAKAGLPPPFNVLLVCYSLFERHSAQQKDDRKILKRWQWSCVIMDEAHALKDKNSYRWKNLMSVARNANQRLMLTGTPLQNDLHELWSLLEFMMPDLFATEDEDLKKLLNAEDGDLIGRMKSILGPFILRRLKSDVMQQLVPKIQRVEYVSMEKHQEYAYKEAIEEYRAVSHARIAKVSDGDPNTIVGVLPRRQISNYFVQFRKIANHPLLVRRIYSDEDVIRFAKKLHPMGAFGFECTLERVIEELKSYSDFSIHRLLLYHDINEKKGILSDKYVMLSAKCRALAELLPDLKKCGHRVLIFSQWTSMLDILEWTLDVLGVTYRRLDGSTQVTERQAIVDAFNNDTSISACLLSTRAGGQGLNLTGADTVIIHDLDFNPQIDRQAEDRCHRIGQTKPVTIYRLVTKGTVDENVYEIAKRKLVLDAAVLESGVELVALLGNSQVNGIDTSGKGGEPPQSRFRPARSRSVAWEGSYGSGVYPSMGNPWRRQAKVVNWQAMRSSYKIFVRIIIRCTTAPLRLRTTRKLPHHQGFVVILGPDNNHPFPHGRVLLSRSLSRHGCLFSSAPIKG</sequence>
<name>A0ACC4BIV0_POPAL</name>
<evidence type="ECO:0000313" key="1">
    <source>
        <dbReference type="EMBL" id="KAL3578276.1"/>
    </source>
</evidence>
<comment type="caution">
    <text evidence="1">The sequence shown here is derived from an EMBL/GenBank/DDBJ whole genome shotgun (WGS) entry which is preliminary data.</text>
</comment>
<dbReference type="EMBL" id="RCHU02000010">
    <property type="protein sequence ID" value="KAL3578276.1"/>
    <property type="molecule type" value="Genomic_DNA"/>
</dbReference>
<protein>
    <submittedName>
        <fullName evidence="1">Uncharacterized protein</fullName>
    </submittedName>
</protein>
<accession>A0ACC4BIV0</accession>
<evidence type="ECO:0000313" key="2">
    <source>
        <dbReference type="Proteomes" id="UP000309997"/>
    </source>
</evidence>
<dbReference type="Proteomes" id="UP000309997">
    <property type="component" value="Unassembled WGS sequence"/>
</dbReference>
<organism evidence="1 2">
    <name type="scientific">Populus alba</name>
    <name type="common">White poplar</name>
    <dbReference type="NCBI Taxonomy" id="43335"/>
    <lineage>
        <taxon>Eukaryota</taxon>
        <taxon>Viridiplantae</taxon>
        <taxon>Streptophyta</taxon>
        <taxon>Embryophyta</taxon>
        <taxon>Tracheophyta</taxon>
        <taxon>Spermatophyta</taxon>
        <taxon>Magnoliopsida</taxon>
        <taxon>eudicotyledons</taxon>
        <taxon>Gunneridae</taxon>
        <taxon>Pentapetalae</taxon>
        <taxon>rosids</taxon>
        <taxon>fabids</taxon>
        <taxon>Malpighiales</taxon>
        <taxon>Salicaceae</taxon>
        <taxon>Saliceae</taxon>
        <taxon>Populus</taxon>
    </lineage>
</organism>